<dbReference type="Proteomes" id="UP001140206">
    <property type="component" value="Chromosome 2"/>
</dbReference>
<reference evidence="2" key="1">
    <citation type="submission" date="2022-08" db="EMBL/GenBank/DDBJ databases">
        <authorList>
            <person name="Marques A."/>
        </authorList>
    </citation>
    <scope>NUCLEOTIDE SEQUENCE</scope>
    <source>
        <strain evidence="2">RhyPub2mFocal</strain>
        <tissue evidence="2">Leaves</tissue>
    </source>
</reference>
<proteinExistence type="predicted"/>
<dbReference type="EMBL" id="JAMFTS010000002">
    <property type="protein sequence ID" value="KAJ4800215.1"/>
    <property type="molecule type" value="Genomic_DNA"/>
</dbReference>
<organism evidence="2 4">
    <name type="scientific">Rhynchospora pubera</name>
    <dbReference type="NCBI Taxonomy" id="906938"/>
    <lineage>
        <taxon>Eukaryota</taxon>
        <taxon>Viridiplantae</taxon>
        <taxon>Streptophyta</taxon>
        <taxon>Embryophyta</taxon>
        <taxon>Tracheophyta</taxon>
        <taxon>Spermatophyta</taxon>
        <taxon>Magnoliopsida</taxon>
        <taxon>Liliopsida</taxon>
        <taxon>Poales</taxon>
        <taxon>Cyperaceae</taxon>
        <taxon>Cyperoideae</taxon>
        <taxon>Rhynchosporeae</taxon>
        <taxon>Rhynchospora</taxon>
    </lineage>
</organism>
<dbReference type="SUPFAM" id="SSF56399">
    <property type="entry name" value="ADP-ribosylation"/>
    <property type="match status" value="1"/>
</dbReference>
<accession>A0AAV8BW93</accession>
<dbReference type="PANTHER" id="PTHR31681:SF47">
    <property type="entry name" value="SULFATED SURFACE-LIKE GLYCOPROTEIN"/>
    <property type="match status" value="1"/>
</dbReference>
<evidence type="ECO:0000256" key="1">
    <source>
        <dbReference type="SAM" id="MobiDB-lite"/>
    </source>
</evidence>
<dbReference type="EMBL" id="JAMFTS010000005">
    <property type="protein sequence ID" value="KAJ4746712.1"/>
    <property type="molecule type" value="Genomic_DNA"/>
</dbReference>
<gene>
    <name evidence="3" type="ORF">LUZ62_051461</name>
    <name evidence="2" type="ORF">LUZ62_081117</name>
</gene>
<comment type="caution">
    <text evidence="2">The sequence shown here is derived from an EMBL/GenBank/DDBJ whole genome shotgun (WGS) entry which is preliminary data.</text>
</comment>
<feature type="compositionally biased region" description="Pro residues" evidence="1">
    <location>
        <begin position="53"/>
        <end position="79"/>
    </location>
</feature>
<sequence length="264" mass="28837">MPTGWVRSLHCKSNVSDDVIIQPKPSLSISKLRLPRSCTRSHSQPLKDSIFPFPKPKPTNPKPEPRPKTMPVPPSPPPPLLSASLPSFVELPPDHPTHGVVQRIFLCSWSPDKEGVSFSGEIDRVFRIRHPIKALAQFEQYRAAVKARSAGSDPRCIADGNEMMCFHCPAGGEVKIGLSGYNGSDAPVKGIRTFSGSGGAHESVAQVKDMEKRAMLVCRVIAGRVRDDGIGADSEFESVRVGKEEIVVLDPRALLPCFLIIYKV</sequence>
<evidence type="ECO:0000313" key="2">
    <source>
        <dbReference type="EMBL" id="KAJ4746712.1"/>
    </source>
</evidence>
<evidence type="ECO:0000313" key="4">
    <source>
        <dbReference type="Proteomes" id="UP001140206"/>
    </source>
</evidence>
<dbReference type="Gene3D" id="3.90.228.10">
    <property type="match status" value="1"/>
</dbReference>
<evidence type="ECO:0000313" key="3">
    <source>
        <dbReference type="EMBL" id="KAJ4800215.1"/>
    </source>
</evidence>
<dbReference type="PANTHER" id="PTHR31681">
    <property type="entry name" value="C2H2-LIKE ZINC FINGER PROTEIN"/>
    <property type="match status" value="1"/>
</dbReference>
<name>A0AAV8BW93_9POAL</name>
<keyword evidence="4" id="KW-1185">Reference proteome</keyword>
<dbReference type="AlphaFoldDB" id="A0AAV8BW93"/>
<dbReference type="Proteomes" id="UP001140206">
    <property type="component" value="Chromosome 5"/>
</dbReference>
<feature type="region of interest" description="Disordered" evidence="1">
    <location>
        <begin position="32"/>
        <end position="79"/>
    </location>
</feature>
<protein>
    <submittedName>
        <fullName evidence="2">Zinc finger (C2H2 type) family protein</fullName>
    </submittedName>
</protein>